<evidence type="ECO:0000256" key="7">
    <source>
        <dbReference type="ARBA" id="ARBA00023002"/>
    </source>
</evidence>
<evidence type="ECO:0000256" key="4">
    <source>
        <dbReference type="ARBA" id="ARBA00022516"/>
    </source>
</evidence>
<comment type="cofactor">
    <cofactor evidence="1">
        <name>Fe(2+)</name>
        <dbReference type="ChEBI" id="CHEBI:29033"/>
    </cofactor>
</comment>
<dbReference type="InterPro" id="IPR005067">
    <property type="entry name" value="Fatty_acid_desaturase-2"/>
</dbReference>
<keyword evidence="9" id="KW-0443">Lipid metabolism</keyword>
<sequence length="320" mass="36379">MAKDLTQLELLTALEPVVGQNIDRHLATAKDWNPHDYVPWDEGSNFAAMGGIDWDPTQSRLSEVARVAMITNLLTEDNLPSYHRTIAENFCMDGAWGTWVGRWTAEENRHGIAMRDYLVVTRSVDPVALESDRMLHMTKGVNTPEGYGGVLDQVAYVTFQELATRVSHRSTGRVCADPVADRMLARIAADENLHMIFYRNLTAAAFDLTPDQTIEAITKVVQNFAMPGHGMPNWRRNGVLMVKHGIYDLRQHLDDVLWPVLRTWKVFERTDFTARGEQSREELGEYLEKLERDVIRFEEQRDRLLAREAAKAERALTAAG</sequence>
<evidence type="ECO:0000313" key="13">
    <source>
        <dbReference type="EMBL" id="NNH71366.1"/>
    </source>
</evidence>
<feature type="coiled-coil region" evidence="12">
    <location>
        <begin position="280"/>
        <end position="307"/>
    </location>
</feature>
<feature type="binding site" evidence="11">
    <location>
        <position position="191"/>
    </location>
    <ligand>
        <name>Fe cation</name>
        <dbReference type="ChEBI" id="CHEBI:24875"/>
        <label>1</label>
    </ligand>
</feature>
<evidence type="ECO:0000256" key="1">
    <source>
        <dbReference type="ARBA" id="ARBA00001954"/>
    </source>
</evidence>
<evidence type="ECO:0000256" key="11">
    <source>
        <dbReference type="PIRSR" id="PIRSR000346-1"/>
    </source>
</evidence>
<feature type="binding site" evidence="11">
    <location>
        <position position="107"/>
    </location>
    <ligand>
        <name>Fe cation</name>
        <dbReference type="ChEBI" id="CHEBI:24875"/>
        <label>1</label>
    </ligand>
</feature>
<comment type="caution">
    <text evidence="13">The sequence shown here is derived from an EMBL/GenBank/DDBJ whole genome shotgun (WGS) entry which is preliminary data.</text>
</comment>
<dbReference type="PIRSF" id="PIRSF000346">
    <property type="entry name" value="Dlt9_acylACP_des"/>
    <property type="match status" value="1"/>
</dbReference>
<proteinExistence type="inferred from homology"/>
<dbReference type="Gene3D" id="1.10.620.20">
    <property type="entry name" value="Ribonucleotide Reductase, subunit A"/>
    <property type="match status" value="1"/>
</dbReference>
<keyword evidence="6" id="KW-0276">Fatty acid metabolism</keyword>
<dbReference type="PANTHER" id="PTHR31155">
    <property type="entry name" value="ACYL- ACYL-CARRIER-PROTEIN DESATURASE-RELATED"/>
    <property type="match status" value="1"/>
</dbReference>
<evidence type="ECO:0000256" key="3">
    <source>
        <dbReference type="ARBA" id="ARBA00011738"/>
    </source>
</evidence>
<evidence type="ECO:0000256" key="12">
    <source>
        <dbReference type="SAM" id="Coils"/>
    </source>
</evidence>
<evidence type="ECO:0000256" key="9">
    <source>
        <dbReference type="ARBA" id="ARBA00023098"/>
    </source>
</evidence>
<dbReference type="InterPro" id="IPR009078">
    <property type="entry name" value="Ferritin-like_SF"/>
</dbReference>
<keyword evidence="7" id="KW-0560">Oxidoreductase</keyword>
<protein>
    <submittedName>
        <fullName evidence="13">Acyl-ACP desaturase</fullName>
    </submittedName>
</protein>
<dbReference type="GO" id="GO:0046872">
    <property type="term" value="F:metal ion binding"/>
    <property type="evidence" value="ECO:0007669"/>
    <property type="project" value="UniProtKB-KW"/>
</dbReference>
<feature type="binding site" evidence="11">
    <location>
        <position position="110"/>
    </location>
    <ligand>
        <name>Fe cation</name>
        <dbReference type="ChEBI" id="CHEBI:24875"/>
        <label>1</label>
    </ligand>
</feature>
<dbReference type="RefSeq" id="WP_067521069.1">
    <property type="nucleotide sequence ID" value="NZ_JABELX010000005.1"/>
</dbReference>
<evidence type="ECO:0000256" key="8">
    <source>
        <dbReference type="ARBA" id="ARBA00023004"/>
    </source>
</evidence>
<keyword evidence="12" id="KW-0175">Coiled coil</keyword>
<feature type="binding site" evidence="11">
    <location>
        <position position="76"/>
    </location>
    <ligand>
        <name>Fe cation</name>
        <dbReference type="ChEBI" id="CHEBI:24875"/>
        <label>1</label>
    </ligand>
</feature>
<dbReference type="SUPFAM" id="SSF47240">
    <property type="entry name" value="Ferritin-like"/>
    <property type="match status" value="1"/>
</dbReference>
<keyword evidence="10" id="KW-0275">Fatty acid biosynthesis</keyword>
<dbReference type="PANTHER" id="PTHR31155:SF9">
    <property type="entry name" value="STEAROYL-[ACYL-CARRIER-PROTEIN] 9-DESATURASE 7, CHLOROPLASTIC"/>
    <property type="match status" value="1"/>
</dbReference>
<dbReference type="GO" id="GO:0045300">
    <property type="term" value="F:stearoyl-[ACP] desaturase activity"/>
    <property type="evidence" value="ECO:0007669"/>
    <property type="project" value="InterPro"/>
</dbReference>
<evidence type="ECO:0000256" key="5">
    <source>
        <dbReference type="ARBA" id="ARBA00022723"/>
    </source>
</evidence>
<evidence type="ECO:0000313" key="14">
    <source>
        <dbReference type="Proteomes" id="UP000586827"/>
    </source>
</evidence>
<dbReference type="Pfam" id="PF03405">
    <property type="entry name" value="FA_desaturase_2"/>
    <property type="match status" value="1"/>
</dbReference>
<keyword evidence="8 11" id="KW-0408">Iron</keyword>
<dbReference type="GO" id="GO:0006633">
    <property type="term" value="P:fatty acid biosynthetic process"/>
    <property type="evidence" value="ECO:0007669"/>
    <property type="project" value="UniProtKB-KW"/>
</dbReference>
<evidence type="ECO:0000256" key="10">
    <source>
        <dbReference type="ARBA" id="ARBA00023160"/>
    </source>
</evidence>
<dbReference type="GO" id="GO:0005829">
    <property type="term" value="C:cytosol"/>
    <property type="evidence" value="ECO:0007669"/>
    <property type="project" value="TreeGrafter"/>
</dbReference>
<comment type="cofactor">
    <cofactor evidence="11">
        <name>Fe cation</name>
        <dbReference type="ChEBI" id="CHEBI:24875"/>
    </cofactor>
    <text evidence="11">Binds 2 iron ions per subunit.</text>
</comment>
<feature type="binding site" evidence="11">
    <location>
        <position position="161"/>
    </location>
    <ligand>
        <name>Fe cation</name>
        <dbReference type="ChEBI" id="CHEBI:24875"/>
        <label>2</label>
    </ligand>
</feature>
<organism evidence="13 14">
    <name type="scientific">Nocardia uniformis</name>
    <dbReference type="NCBI Taxonomy" id="53432"/>
    <lineage>
        <taxon>Bacteria</taxon>
        <taxon>Bacillati</taxon>
        <taxon>Actinomycetota</taxon>
        <taxon>Actinomycetes</taxon>
        <taxon>Mycobacteriales</taxon>
        <taxon>Nocardiaceae</taxon>
        <taxon>Nocardia</taxon>
    </lineage>
</organism>
<evidence type="ECO:0000256" key="6">
    <source>
        <dbReference type="ARBA" id="ARBA00022832"/>
    </source>
</evidence>
<keyword evidence="5 11" id="KW-0479">Metal-binding</keyword>
<comment type="similarity">
    <text evidence="2">Belongs to the fatty acid desaturase type 2 family.</text>
</comment>
<dbReference type="AlphaFoldDB" id="A0A849C1J8"/>
<feature type="binding site" evidence="11">
    <location>
        <position position="194"/>
    </location>
    <ligand>
        <name>Fe cation</name>
        <dbReference type="ChEBI" id="CHEBI:24875"/>
        <label>2</label>
    </ligand>
</feature>
<feature type="binding site" evidence="11">
    <location>
        <position position="107"/>
    </location>
    <ligand>
        <name>Fe cation</name>
        <dbReference type="ChEBI" id="CHEBI:24875"/>
        <label>2</label>
    </ligand>
</feature>
<dbReference type="InterPro" id="IPR012348">
    <property type="entry name" value="RNR-like"/>
</dbReference>
<dbReference type="Proteomes" id="UP000586827">
    <property type="component" value="Unassembled WGS sequence"/>
</dbReference>
<reference evidence="13 14" key="1">
    <citation type="submission" date="2020-05" db="EMBL/GenBank/DDBJ databases">
        <title>MicrobeNet Type strains.</title>
        <authorList>
            <person name="Nicholson A.C."/>
        </authorList>
    </citation>
    <scope>NUCLEOTIDE SEQUENCE [LARGE SCALE GENOMIC DNA]</scope>
    <source>
        <strain evidence="13 14">JCM 3224</strain>
    </source>
</reference>
<name>A0A849C1J8_9NOCA</name>
<dbReference type="EMBL" id="JABELX010000005">
    <property type="protein sequence ID" value="NNH71366.1"/>
    <property type="molecule type" value="Genomic_DNA"/>
</dbReference>
<feature type="binding site" evidence="11">
    <location>
        <position position="191"/>
    </location>
    <ligand>
        <name>Fe cation</name>
        <dbReference type="ChEBI" id="CHEBI:24875"/>
        <label>2</label>
    </ligand>
</feature>
<keyword evidence="4" id="KW-0444">Lipid biosynthesis</keyword>
<accession>A0A849C1J8</accession>
<gene>
    <name evidence="13" type="ORF">HLB23_16095</name>
</gene>
<evidence type="ECO:0000256" key="2">
    <source>
        <dbReference type="ARBA" id="ARBA00008749"/>
    </source>
</evidence>
<dbReference type="CDD" id="cd01050">
    <property type="entry name" value="Acyl_ACP_Desat"/>
    <property type="match status" value="1"/>
</dbReference>
<keyword evidence="14" id="KW-1185">Reference proteome</keyword>
<comment type="subunit">
    <text evidence="3">Homodimer.</text>
</comment>